<comment type="caution">
    <text evidence="1">The sequence shown here is derived from an EMBL/GenBank/DDBJ whole genome shotgun (WGS) entry which is preliminary data.</text>
</comment>
<organism evidence="1 2">
    <name type="scientific">Priestia koreensis</name>
    <dbReference type="NCBI Taxonomy" id="284581"/>
    <lineage>
        <taxon>Bacteria</taxon>
        <taxon>Bacillati</taxon>
        <taxon>Bacillota</taxon>
        <taxon>Bacilli</taxon>
        <taxon>Bacillales</taxon>
        <taxon>Bacillaceae</taxon>
        <taxon>Priestia</taxon>
    </lineage>
</organism>
<dbReference type="PIRSF" id="PIRSF021292">
    <property type="entry name" value="Competence_ComGD"/>
    <property type="match status" value="1"/>
</dbReference>
<dbReference type="Proteomes" id="UP000037558">
    <property type="component" value="Unassembled WGS sequence"/>
</dbReference>
<protein>
    <recommendedName>
        <fullName evidence="3">Competence protein ComG</fullName>
    </recommendedName>
</protein>
<dbReference type="GO" id="GO:0030420">
    <property type="term" value="P:establishment of competence for transformation"/>
    <property type="evidence" value="ECO:0007669"/>
    <property type="project" value="InterPro"/>
</dbReference>
<sequence>MLLVLMVLQVMVGVLLLSIKPVMQTYRLHYFFKQLQTDMWYAQQVAINSEKSVALVFLNAESKYLMVSGGNLIMTRDYEKDVTLQTEVIQGRVSFLQDGNVDRSGTIIVKHHEKKYRVVVLIGRGRFYVQKF</sequence>
<gene>
    <name evidence="1" type="ORF">AMD01_14510</name>
</gene>
<dbReference type="InterPro" id="IPR016785">
    <property type="entry name" value="ComGD"/>
</dbReference>
<evidence type="ECO:0000313" key="1">
    <source>
        <dbReference type="EMBL" id="KOO44121.1"/>
    </source>
</evidence>
<dbReference type="EMBL" id="LILC01000019">
    <property type="protein sequence ID" value="KOO44121.1"/>
    <property type="molecule type" value="Genomic_DNA"/>
</dbReference>
<dbReference type="PATRIC" id="fig|284581.3.peg.3970"/>
<keyword evidence="2" id="KW-1185">Reference proteome</keyword>
<reference evidence="2" key="1">
    <citation type="submission" date="2015-08" db="EMBL/GenBank/DDBJ databases">
        <title>Fjat-14210 dsm16467.</title>
        <authorList>
            <person name="Liu B."/>
            <person name="Wang J."/>
            <person name="Zhu Y."/>
            <person name="Liu G."/>
            <person name="Chen Q."/>
            <person name="Chen Z."/>
            <person name="Lan J."/>
            <person name="Che J."/>
            <person name="Ge C."/>
            <person name="Shi H."/>
            <person name="Pan Z."/>
            <person name="Liu X."/>
        </authorList>
    </citation>
    <scope>NUCLEOTIDE SEQUENCE [LARGE SCALE GENOMIC DNA]</scope>
    <source>
        <strain evidence="2">DSM 16467</strain>
    </source>
</reference>
<evidence type="ECO:0008006" key="3">
    <source>
        <dbReference type="Google" id="ProtNLM"/>
    </source>
</evidence>
<name>A0A0M0KZ79_9BACI</name>
<proteinExistence type="predicted"/>
<dbReference type="AlphaFoldDB" id="A0A0M0KZ79"/>
<dbReference type="NCBIfam" id="NF040982">
    <property type="entry name" value="ComGD"/>
    <property type="match status" value="1"/>
</dbReference>
<evidence type="ECO:0000313" key="2">
    <source>
        <dbReference type="Proteomes" id="UP000037558"/>
    </source>
</evidence>
<accession>A0A0M0KZ79</accession>
<dbReference type="STRING" id="284581.AMD01_14510"/>